<dbReference type="OrthoDB" id="7727637at2"/>
<dbReference type="eggNOG" id="ENOG503436M">
    <property type="taxonomic scope" value="Bacteria"/>
</dbReference>
<protein>
    <recommendedName>
        <fullName evidence="6">Lipoprotein</fullName>
    </recommendedName>
</protein>
<accession>A0A061SXF8</accession>
<feature type="chain" id="PRO_5041119829" description="Lipoprotein" evidence="1">
    <location>
        <begin position="18"/>
        <end position="95"/>
    </location>
</feature>
<proteinExistence type="predicted"/>
<dbReference type="GeneID" id="72437857"/>
<dbReference type="RefSeq" id="WP_025049149.1">
    <property type="nucleotide sequence ID" value="NZ_CANMAK010000002.1"/>
</dbReference>
<reference evidence="3 5" key="2">
    <citation type="submission" date="2018-04" db="EMBL/GenBank/DDBJ databases">
        <title>Genomic Encyclopedia of Archaeal and Bacterial Type Strains, Phase II (KMG-II): from individual species to whole genera.</title>
        <authorList>
            <person name="Goeker M."/>
        </authorList>
    </citation>
    <scope>NUCLEOTIDE SEQUENCE [LARGE SCALE GENOMIC DNA]</scope>
    <source>
        <strain evidence="3 5">DSM 12244</strain>
    </source>
</reference>
<dbReference type="AlphaFoldDB" id="A0A061SXF8"/>
<reference evidence="2 4" key="1">
    <citation type="journal article" date="2014" name="Genome Announc.">
        <title>Draft Genome Sequences of Two Isolates of the Roseobacter Group, Sulfitobacter sp. Strains 3SOLIMAR09 and 1FIGIMAR09, from Harbors of Mallorca Island (Mediterranean Sea).</title>
        <authorList>
            <person name="Mas-Llado M."/>
            <person name="Pina-Villalonga J.M."/>
            <person name="Brunet-Galmes I."/>
            <person name="Nogales B."/>
            <person name="Bosch R."/>
        </authorList>
    </citation>
    <scope>NUCLEOTIDE SEQUENCE [LARGE SCALE GENOMIC DNA]</scope>
    <source>
        <strain evidence="2 4">1FIGIMAR09</strain>
    </source>
</reference>
<feature type="signal peptide" evidence="1">
    <location>
        <begin position="1"/>
        <end position="17"/>
    </location>
</feature>
<evidence type="ECO:0000313" key="4">
    <source>
        <dbReference type="Proteomes" id="UP000027337"/>
    </source>
</evidence>
<comment type="caution">
    <text evidence="2">The sequence shown here is derived from an EMBL/GenBank/DDBJ whole genome shotgun (WGS) entry which is preliminary data.</text>
</comment>
<dbReference type="Proteomes" id="UP000027337">
    <property type="component" value="Unassembled WGS sequence"/>
</dbReference>
<evidence type="ECO:0008006" key="6">
    <source>
        <dbReference type="Google" id="ProtNLM"/>
    </source>
</evidence>
<dbReference type="Proteomes" id="UP000244092">
    <property type="component" value="Unassembled WGS sequence"/>
</dbReference>
<dbReference type="EMBL" id="QBKU01000002">
    <property type="protein sequence ID" value="PTX74955.1"/>
    <property type="molecule type" value="Genomic_DNA"/>
</dbReference>
<keyword evidence="4" id="KW-1185">Reference proteome</keyword>
<evidence type="ECO:0000313" key="2">
    <source>
        <dbReference type="EMBL" id="KAJ04704.1"/>
    </source>
</evidence>
<evidence type="ECO:0000313" key="5">
    <source>
        <dbReference type="Proteomes" id="UP000244092"/>
    </source>
</evidence>
<dbReference type="EMBL" id="JEMU01000001">
    <property type="protein sequence ID" value="KAJ04704.1"/>
    <property type="molecule type" value="Genomic_DNA"/>
</dbReference>
<dbReference type="PROSITE" id="PS51257">
    <property type="entry name" value="PROKAR_LIPOPROTEIN"/>
    <property type="match status" value="1"/>
</dbReference>
<evidence type="ECO:0000313" key="3">
    <source>
        <dbReference type="EMBL" id="PTX74955.1"/>
    </source>
</evidence>
<name>A0A061SXF8_9RHOB</name>
<keyword evidence="1" id="KW-0732">Signal</keyword>
<organism evidence="2 4">
    <name type="scientific">Sulfitobacter mediterraneus</name>
    <dbReference type="NCBI Taxonomy" id="83219"/>
    <lineage>
        <taxon>Bacteria</taxon>
        <taxon>Pseudomonadati</taxon>
        <taxon>Pseudomonadota</taxon>
        <taxon>Alphaproteobacteria</taxon>
        <taxon>Rhodobacterales</taxon>
        <taxon>Roseobacteraceae</taxon>
        <taxon>Sulfitobacter</taxon>
    </lineage>
</organism>
<gene>
    <name evidence="3" type="ORF">C8N31_10256</name>
    <name evidence="2" type="ORF">PM02_00325</name>
</gene>
<sequence length="95" mass="10067">MHYLLRTALCLPLIAVAACDELAVANDPAALADLRAGKSCVAAVNKQVGGGATLNTTLPIVEINQYVVDVPNANSWTCYTNDSGRAQELIELKPR</sequence>
<evidence type="ECO:0000256" key="1">
    <source>
        <dbReference type="SAM" id="SignalP"/>
    </source>
</evidence>